<dbReference type="WBParaSite" id="ES5_v2.g11037.t1">
    <property type="protein sequence ID" value="ES5_v2.g11037.t1"/>
    <property type="gene ID" value="ES5_v2.g11037"/>
</dbReference>
<evidence type="ECO:0000313" key="2">
    <source>
        <dbReference type="WBParaSite" id="ES5_v2.g11037.t1"/>
    </source>
</evidence>
<protein>
    <submittedName>
        <fullName evidence="2">Tudor domain-containing protein</fullName>
    </submittedName>
</protein>
<sequence length="534" mass="62170">MLLGSRECSYFNSERNVRNGVVVECNWNKSDYIAHTVADFTTHECVYILRTCFKTRENPENRSQFYKDERPYEVFENVNFEADEVNVVHEKVARNQKKWECFNMGNDVFAVKDVCIFSRDAPFLCYSELAGRVVPYNEEISDEVLCPFVPFDCFLQFNFTSSDRVNLDHPVIFPLTYKVHSLEQVNPDRFDLALKTPWLRLNQPVYQEYDPFNTASDPEKEKHLPGIKAYALTGDKVFVPSKPRWCISLAFSKISSLLKVKHRAEIQPHMPLLVDVRYNKNLNRFIIYETSACNGQDLPATVTNAGNHRAHISPVLDCPGYFTLGDLALVFDKYGQLAPYYSALRQTKILVDFNYIDPDERAYTPLEVCSVFVKREVVWKELLFDALYLGNNEFYCQYLHFWILRALDHMDEYSIGSWYQIKIERIYSDEYVADVQARLHPHFDRIPHKMVQGQNEFLFDVDIIFAVDNQMLVVPFIGPIGCTEAELARVQNHTAIAVQFPLADELPEKRPQVRPRMTRMFETIEDGKMVGSYE</sequence>
<dbReference type="Proteomes" id="UP000887579">
    <property type="component" value="Unplaced"/>
</dbReference>
<proteinExistence type="predicted"/>
<reference evidence="2" key="1">
    <citation type="submission" date="2022-11" db="UniProtKB">
        <authorList>
            <consortium name="WormBaseParasite"/>
        </authorList>
    </citation>
    <scope>IDENTIFICATION</scope>
</reference>
<organism evidence="1 2">
    <name type="scientific">Panagrolaimus sp. ES5</name>
    <dbReference type="NCBI Taxonomy" id="591445"/>
    <lineage>
        <taxon>Eukaryota</taxon>
        <taxon>Metazoa</taxon>
        <taxon>Ecdysozoa</taxon>
        <taxon>Nematoda</taxon>
        <taxon>Chromadorea</taxon>
        <taxon>Rhabditida</taxon>
        <taxon>Tylenchina</taxon>
        <taxon>Panagrolaimomorpha</taxon>
        <taxon>Panagrolaimoidea</taxon>
        <taxon>Panagrolaimidae</taxon>
        <taxon>Panagrolaimus</taxon>
    </lineage>
</organism>
<name>A0AC34F232_9BILA</name>
<accession>A0AC34F232</accession>
<evidence type="ECO:0000313" key="1">
    <source>
        <dbReference type="Proteomes" id="UP000887579"/>
    </source>
</evidence>